<dbReference type="Proteomes" id="UP000262073">
    <property type="component" value="Chromosome"/>
</dbReference>
<dbReference type="AlphaFoldDB" id="A0A346NLP2"/>
<accession>A0A346NLP2</accession>
<organism evidence="2 3">
    <name type="scientific">Salinimonas sediminis</name>
    <dbReference type="NCBI Taxonomy" id="2303538"/>
    <lineage>
        <taxon>Bacteria</taxon>
        <taxon>Pseudomonadati</taxon>
        <taxon>Pseudomonadota</taxon>
        <taxon>Gammaproteobacteria</taxon>
        <taxon>Alteromonadales</taxon>
        <taxon>Alteromonadaceae</taxon>
        <taxon>Alteromonas/Salinimonas group</taxon>
        <taxon>Salinimonas</taxon>
    </lineage>
</organism>
<reference evidence="2 3" key="1">
    <citation type="submission" date="2018-08" db="EMBL/GenBank/DDBJ databases">
        <title>Salinimonas sediminis sp. nov., a piezophilic bacterium isolated from a deep-sea sediment sample from the New Britain Trench.</title>
        <authorList>
            <person name="Cao J."/>
        </authorList>
    </citation>
    <scope>NUCLEOTIDE SEQUENCE [LARGE SCALE GENOMIC DNA]</scope>
    <source>
        <strain evidence="2 3">N102</strain>
    </source>
</reference>
<feature type="region of interest" description="Disordered" evidence="1">
    <location>
        <begin position="187"/>
        <end position="208"/>
    </location>
</feature>
<dbReference type="EMBL" id="CP031769">
    <property type="protein sequence ID" value="AXR06449.1"/>
    <property type="molecule type" value="Genomic_DNA"/>
</dbReference>
<name>A0A346NLP2_9ALTE</name>
<sequence length="237" mass="25273">MILSNIRLSAKTSSGASLASDADISQEAVGSHRGGHASDNKPATFTMALIYAGEDDIASAVDLEKGAQSRAVAVERYTLGQADESIAQLSRHNALIFTDACLASAQKAHLARFIDQCVLQINEDKWREAIGGLYTPHTLCRKSMAARITIAQFFKRFNMITVDTEYPAHAEPGAGLAAIPTSTVSQAGSLDTGSVNAQPDSRPLATTSTPASLPSAAYLFGQHVAELIKYWRSQFTT</sequence>
<proteinExistence type="predicted"/>
<evidence type="ECO:0000313" key="2">
    <source>
        <dbReference type="EMBL" id="AXR06449.1"/>
    </source>
</evidence>
<dbReference type="RefSeq" id="WP_117316502.1">
    <property type="nucleotide sequence ID" value="NZ_CP031769.1"/>
</dbReference>
<gene>
    <name evidence="2" type="ORF">D0Y50_08765</name>
</gene>
<protein>
    <submittedName>
        <fullName evidence="2">Uncharacterized protein</fullName>
    </submittedName>
</protein>
<evidence type="ECO:0000313" key="3">
    <source>
        <dbReference type="Proteomes" id="UP000262073"/>
    </source>
</evidence>
<dbReference type="KEGG" id="salm:D0Y50_08765"/>
<keyword evidence="3" id="KW-1185">Reference proteome</keyword>
<evidence type="ECO:0000256" key="1">
    <source>
        <dbReference type="SAM" id="MobiDB-lite"/>
    </source>
</evidence>